<dbReference type="PANTHER" id="PTHR23135">
    <property type="entry name" value="MUR LIGASE FAMILY MEMBER"/>
    <property type="match status" value="1"/>
</dbReference>
<keyword evidence="2" id="KW-0436">Ligase</keyword>
<organism evidence="2">
    <name type="scientific">mine drainage metagenome</name>
    <dbReference type="NCBI Taxonomy" id="410659"/>
    <lineage>
        <taxon>unclassified sequences</taxon>
        <taxon>metagenomes</taxon>
        <taxon>ecological metagenomes</taxon>
    </lineage>
</organism>
<feature type="domain" description="Mur ligase C-terminal" evidence="1">
    <location>
        <begin position="1"/>
        <end position="127"/>
    </location>
</feature>
<evidence type="ECO:0000259" key="1">
    <source>
        <dbReference type="Pfam" id="PF02875"/>
    </source>
</evidence>
<protein>
    <submittedName>
        <fullName evidence="2">UDP-N-acetylmuramoyl-L-alanyl-D-glutamate--2, 6-diaminopimelate ligase</fullName>
        <ecNumber evidence="2">6.3.2.13</ecNumber>
    </submittedName>
</protein>
<accession>A0A1J5RLA5</accession>
<gene>
    <name evidence="2" type="primary">murE_8</name>
    <name evidence="2" type="ORF">GALL_214420</name>
</gene>
<evidence type="ECO:0000313" key="2">
    <source>
        <dbReference type="EMBL" id="OIQ96505.1"/>
    </source>
</evidence>
<comment type="caution">
    <text evidence="2">The sequence shown here is derived from an EMBL/GenBank/DDBJ whole genome shotgun (WGS) entry which is preliminary data.</text>
</comment>
<sequence>MQAVSEGRDEPLVVVDYAHSPDALEQALATLRELAAARGGELVCLFGCGGQRDAGKRPLMGAVAERLADRVLITSDNPRTEDPLAIMEDILQGMKSAARVEPDRAAAIRMAVMAAAAKDVVLLAGKGHESYQEIGGVRLPFADLEQAERALSARRAGS</sequence>
<reference evidence="2" key="1">
    <citation type="submission" date="2016-10" db="EMBL/GenBank/DDBJ databases">
        <title>Sequence of Gallionella enrichment culture.</title>
        <authorList>
            <person name="Poehlein A."/>
            <person name="Muehling M."/>
            <person name="Daniel R."/>
        </authorList>
    </citation>
    <scope>NUCLEOTIDE SEQUENCE</scope>
</reference>
<dbReference type="PANTHER" id="PTHR23135:SF4">
    <property type="entry name" value="UDP-N-ACETYLMURAMOYL-L-ALANYL-D-GLUTAMATE--2,6-DIAMINOPIMELATE LIGASE MURE HOMOLOG, CHLOROPLASTIC"/>
    <property type="match status" value="1"/>
</dbReference>
<dbReference type="EC" id="6.3.2.13" evidence="2"/>
<proteinExistence type="predicted"/>
<dbReference type="EMBL" id="MLJW01000147">
    <property type="protein sequence ID" value="OIQ96505.1"/>
    <property type="molecule type" value="Genomic_DNA"/>
</dbReference>
<dbReference type="InterPro" id="IPR036615">
    <property type="entry name" value="Mur_ligase_C_dom_sf"/>
</dbReference>
<dbReference type="GO" id="GO:0008765">
    <property type="term" value="F:UDP-N-acetylmuramoylalanyl-D-glutamate-2,6-diaminopimelate ligase activity"/>
    <property type="evidence" value="ECO:0007669"/>
    <property type="project" value="UniProtKB-EC"/>
</dbReference>
<dbReference type="SUPFAM" id="SSF53244">
    <property type="entry name" value="MurD-like peptide ligases, peptide-binding domain"/>
    <property type="match status" value="1"/>
</dbReference>
<name>A0A1J5RLA5_9ZZZZ</name>
<dbReference type="InterPro" id="IPR004101">
    <property type="entry name" value="Mur_ligase_C"/>
</dbReference>
<dbReference type="AlphaFoldDB" id="A0A1J5RLA5"/>
<dbReference type="Gene3D" id="3.90.190.20">
    <property type="entry name" value="Mur ligase, C-terminal domain"/>
    <property type="match status" value="1"/>
</dbReference>
<dbReference type="Pfam" id="PF02875">
    <property type="entry name" value="Mur_ligase_C"/>
    <property type="match status" value="1"/>
</dbReference>